<evidence type="ECO:0000313" key="4">
    <source>
        <dbReference type="Proteomes" id="UP000322887"/>
    </source>
</evidence>
<proteinExistence type="predicted"/>
<dbReference type="GeneID" id="98647581"/>
<organism evidence="3 4">
    <name type="scientific">Gimesia maris</name>
    <dbReference type="NCBI Taxonomy" id="122"/>
    <lineage>
        <taxon>Bacteria</taxon>
        <taxon>Pseudomonadati</taxon>
        <taxon>Planctomycetota</taxon>
        <taxon>Planctomycetia</taxon>
        <taxon>Planctomycetales</taxon>
        <taxon>Planctomycetaceae</taxon>
        <taxon>Gimesia</taxon>
    </lineage>
</organism>
<feature type="transmembrane region" description="Helical" evidence="1">
    <location>
        <begin position="438"/>
        <end position="459"/>
    </location>
</feature>
<dbReference type="EMBL" id="CP042910">
    <property type="protein sequence ID" value="QEG17174.1"/>
    <property type="molecule type" value="Genomic_DNA"/>
</dbReference>
<evidence type="ECO:0000313" key="3">
    <source>
        <dbReference type="EMBL" id="QEG17174.1"/>
    </source>
</evidence>
<keyword evidence="2" id="KW-0732">Signal</keyword>
<evidence type="ECO:0008006" key="5">
    <source>
        <dbReference type="Google" id="ProtNLM"/>
    </source>
</evidence>
<accession>A0ABX5YN62</accession>
<dbReference type="Proteomes" id="UP000322887">
    <property type="component" value="Chromosome"/>
</dbReference>
<keyword evidence="1" id="KW-0472">Membrane</keyword>
<evidence type="ECO:0000256" key="1">
    <source>
        <dbReference type="SAM" id="Phobius"/>
    </source>
</evidence>
<protein>
    <recommendedName>
        <fullName evidence="5">DUF4350 domain-containing protein</fullName>
    </recommendedName>
</protein>
<feature type="signal peptide" evidence="2">
    <location>
        <begin position="1"/>
        <end position="22"/>
    </location>
</feature>
<dbReference type="InterPro" id="IPR029062">
    <property type="entry name" value="Class_I_gatase-like"/>
</dbReference>
<reference evidence="3 4" key="1">
    <citation type="submission" date="2019-08" db="EMBL/GenBank/DDBJ databases">
        <title>Deep-cultivation of Planctomycetes and their phenomic and genomic characterization uncovers novel biology.</title>
        <authorList>
            <person name="Wiegand S."/>
            <person name="Jogler M."/>
            <person name="Boedeker C."/>
            <person name="Pinto D."/>
            <person name="Vollmers J."/>
            <person name="Rivas-Marin E."/>
            <person name="Kohn T."/>
            <person name="Peeters S.H."/>
            <person name="Heuer A."/>
            <person name="Rast P."/>
            <person name="Oberbeckmann S."/>
            <person name="Bunk B."/>
            <person name="Jeske O."/>
            <person name="Meyerdierks A."/>
            <person name="Storesund J.E."/>
            <person name="Kallscheuer N."/>
            <person name="Luecker S."/>
            <person name="Lage O.M."/>
            <person name="Pohl T."/>
            <person name="Merkel B.J."/>
            <person name="Hornburger P."/>
            <person name="Mueller R.-W."/>
            <person name="Bruemmer F."/>
            <person name="Labrenz M."/>
            <person name="Spormann A.M."/>
            <person name="Op den Camp H."/>
            <person name="Overmann J."/>
            <person name="Amann R."/>
            <person name="Jetten M.S.M."/>
            <person name="Mascher T."/>
            <person name="Medema M.H."/>
            <person name="Devos D.P."/>
            <person name="Kaster A.-K."/>
            <person name="Ovreas L."/>
            <person name="Rohde M."/>
            <person name="Galperin M.Y."/>
            <person name="Jogler C."/>
        </authorList>
    </citation>
    <scope>NUCLEOTIDE SEQUENCE [LARGE SCALE GENOMIC DNA]</scope>
    <source>
        <strain evidence="3 4">DSM 8797</strain>
    </source>
</reference>
<dbReference type="RefSeq" id="WP_002643766.1">
    <property type="nucleotide sequence ID" value="NZ_CP042910.1"/>
</dbReference>
<name>A0ABX5YN62_9PLAN</name>
<evidence type="ECO:0000256" key="2">
    <source>
        <dbReference type="SAM" id="SignalP"/>
    </source>
</evidence>
<keyword evidence="1" id="KW-1133">Transmembrane helix</keyword>
<keyword evidence="4" id="KW-1185">Reference proteome</keyword>
<sequence>MNWKVLQLVWLACAFTAHLAAAQSNPITVDIHQATQFPKGNGPLSLVWECTVSTPDLLEGHFLVTAYDGNEQFGQFQSHDVALHSGFHEVPMMLPSMKVDNPFSEVKLRLSFITPETRYDFKDAYTLKVGRKHQRTLAVGVCDPFIENLPPVLKTFLDQLKFEAISPKELVQLGNRQIEIPSEIAKQGIIDAQPLTMNLKTHSIHVHPDDFPQLPIDCHQYDILVITARGLDALESRHMKAILQWVRSGGSLCVLPGESTDSSRLAFLNALQESRESAPLLVNSKGQIVFSEMNQILFTRTGWGRSIILRQQALENKSLSSDQQARIPFFLWKLKQSQKEYYDQQHHWDDKKLIQNYFERERQANYRNYNSYATSELLSLKYQPLFTGGMLINDLMPAELQIVPTWVIGTILLGYVLMIGPGEYYLLGYFKIRRFTWITFPFISICVALFAFIISDYYMQASHERKTLSIVDLDSKGSPVRENEIELLFTGSYQTIETRIKSGLFSPLNQSELGRGYDRFNSPRNTAPGMVGAPFFQGSIPTQYSVYQRMPQWTPQLNRIVNNYPQKEQAGFDWSSITVDQLNSDESRTKLKSQVKQTFGENAILLIYQGTTEGKPKRFTLYLNERLAGTPLRPGRITALLTPIHRPHTQYQVQSQEQVCFMDDLCVRQQQGIFQIVSQTSPAGGSDFEDLSILDSSDSRQWLVVVYVPGNERDTIYRQFIVSDT</sequence>
<keyword evidence="1" id="KW-0812">Transmembrane</keyword>
<dbReference type="SUPFAM" id="SSF52317">
    <property type="entry name" value="Class I glutamine amidotransferase-like"/>
    <property type="match status" value="1"/>
</dbReference>
<feature type="chain" id="PRO_5046129969" description="DUF4350 domain-containing protein" evidence="2">
    <location>
        <begin position="23"/>
        <end position="725"/>
    </location>
</feature>
<feature type="transmembrane region" description="Helical" evidence="1">
    <location>
        <begin position="406"/>
        <end position="426"/>
    </location>
</feature>
<gene>
    <name evidence="3" type="ORF">GmarT_30520</name>
</gene>